<sequence>MGSTRHSRCVQHDDSPRYQRLGSLGTKPDSELHAELEHAQTWESDSDPHGQQLPRAKRHDDKSLAAIRFSD</sequence>
<evidence type="ECO:0000256" key="1">
    <source>
        <dbReference type="SAM" id="MobiDB-lite"/>
    </source>
</evidence>
<keyword evidence="3" id="KW-1185">Reference proteome</keyword>
<organism evidence="2 3">
    <name type="scientific">Amycolatopsis marina</name>
    <dbReference type="NCBI Taxonomy" id="490629"/>
    <lineage>
        <taxon>Bacteria</taxon>
        <taxon>Bacillati</taxon>
        <taxon>Actinomycetota</taxon>
        <taxon>Actinomycetes</taxon>
        <taxon>Pseudonocardiales</taxon>
        <taxon>Pseudonocardiaceae</taxon>
        <taxon>Amycolatopsis</taxon>
    </lineage>
</organism>
<feature type="region of interest" description="Disordered" evidence="1">
    <location>
        <begin position="1"/>
        <end position="71"/>
    </location>
</feature>
<name>A0A1I1BHS5_9PSEU</name>
<protein>
    <submittedName>
        <fullName evidence="2">Uncharacterized protein</fullName>
    </submittedName>
</protein>
<dbReference type="EMBL" id="FOKG01000013">
    <property type="protein sequence ID" value="SFB48328.1"/>
    <property type="molecule type" value="Genomic_DNA"/>
</dbReference>
<accession>A0A1I1BHS5</accession>
<dbReference type="AlphaFoldDB" id="A0A1I1BHS5"/>
<reference evidence="3" key="1">
    <citation type="submission" date="2016-10" db="EMBL/GenBank/DDBJ databases">
        <authorList>
            <person name="Varghese N."/>
            <person name="Submissions S."/>
        </authorList>
    </citation>
    <scope>NUCLEOTIDE SEQUENCE [LARGE SCALE GENOMIC DNA]</scope>
    <source>
        <strain evidence="3">CGMCC 4.3568</strain>
    </source>
</reference>
<dbReference type="Proteomes" id="UP000243799">
    <property type="component" value="Unassembled WGS sequence"/>
</dbReference>
<gene>
    <name evidence="2" type="ORF">SAMN05216266_113127</name>
</gene>
<proteinExistence type="predicted"/>
<evidence type="ECO:0000313" key="3">
    <source>
        <dbReference type="Proteomes" id="UP000243799"/>
    </source>
</evidence>
<evidence type="ECO:0000313" key="2">
    <source>
        <dbReference type="EMBL" id="SFB48328.1"/>
    </source>
</evidence>
<feature type="compositionally biased region" description="Basic and acidic residues" evidence="1">
    <location>
        <begin position="28"/>
        <end position="40"/>
    </location>
</feature>